<evidence type="ECO:0000313" key="9">
    <source>
        <dbReference type="Proteomes" id="UP000292693"/>
    </source>
</evidence>
<comment type="caution">
    <text evidence="8">The sequence shown here is derived from an EMBL/GenBank/DDBJ whole genome shotgun (WGS) entry which is preliminary data.</text>
</comment>
<evidence type="ECO:0000256" key="1">
    <source>
        <dbReference type="ARBA" id="ARBA00010641"/>
    </source>
</evidence>
<evidence type="ECO:0000313" key="8">
    <source>
        <dbReference type="EMBL" id="RZE28602.1"/>
    </source>
</evidence>
<dbReference type="InterPro" id="IPR046531">
    <property type="entry name" value="DUF6596"/>
</dbReference>
<feature type="domain" description="DUF6596" evidence="7">
    <location>
        <begin position="163"/>
        <end position="253"/>
    </location>
</feature>
<protein>
    <submittedName>
        <fullName evidence="8">RNA polymerase subunit sigma-24</fullName>
    </submittedName>
</protein>
<organism evidence="8 9">
    <name type="scientific">Streptomyces albidoflavus</name>
    <dbReference type="NCBI Taxonomy" id="1886"/>
    <lineage>
        <taxon>Bacteria</taxon>
        <taxon>Bacillati</taxon>
        <taxon>Actinomycetota</taxon>
        <taxon>Actinomycetes</taxon>
        <taxon>Kitasatosporales</taxon>
        <taxon>Streptomycetaceae</taxon>
        <taxon>Streptomyces</taxon>
        <taxon>Streptomyces albidoflavus group</taxon>
    </lineage>
</organism>
<dbReference type="Proteomes" id="UP000292693">
    <property type="component" value="Unassembled WGS sequence"/>
</dbReference>
<dbReference type="EMBL" id="PKLL01000003">
    <property type="protein sequence ID" value="RZE28602.1"/>
    <property type="molecule type" value="Genomic_DNA"/>
</dbReference>
<evidence type="ECO:0000256" key="2">
    <source>
        <dbReference type="ARBA" id="ARBA00023015"/>
    </source>
</evidence>
<reference evidence="8 9" key="1">
    <citation type="submission" date="2017-12" db="EMBL/GenBank/DDBJ databases">
        <title>Population genomics insights into the ecological differentiation and adaptive evolution in streptomycetes.</title>
        <authorList>
            <person name="Li Y."/>
            <person name="Huang Y."/>
        </authorList>
    </citation>
    <scope>NUCLEOTIDE SEQUENCE [LARGE SCALE GENOMIC DNA]</scope>
    <source>
        <strain evidence="8 9">NBRC 100770</strain>
    </source>
</reference>
<dbReference type="Pfam" id="PF08281">
    <property type="entry name" value="Sigma70_r4_2"/>
    <property type="match status" value="1"/>
</dbReference>
<evidence type="ECO:0000256" key="3">
    <source>
        <dbReference type="ARBA" id="ARBA00023082"/>
    </source>
</evidence>
<dbReference type="SUPFAM" id="SSF88946">
    <property type="entry name" value="Sigma2 domain of RNA polymerase sigma factors"/>
    <property type="match status" value="1"/>
</dbReference>
<dbReference type="InterPro" id="IPR013325">
    <property type="entry name" value="RNA_pol_sigma_r2"/>
</dbReference>
<dbReference type="GO" id="GO:0016987">
    <property type="term" value="F:sigma factor activity"/>
    <property type="evidence" value="ECO:0007669"/>
    <property type="project" value="UniProtKB-KW"/>
</dbReference>
<evidence type="ECO:0000259" key="5">
    <source>
        <dbReference type="Pfam" id="PF04542"/>
    </source>
</evidence>
<keyword evidence="4" id="KW-0804">Transcription</keyword>
<dbReference type="AlphaFoldDB" id="A0A8G1ZUR2"/>
<keyword evidence="2" id="KW-0805">Transcription regulation</keyword>
<comment type="similarity">
    <text evidence="1">Belongs to the sigma-70 factor family. ECF subfamily.</text>
</comment>
<feature type="domain" description="RNA polymerase sigma factor 70 region 4 type 2" evidence="6">
    <location>
        <begin position="100"/>
        <end position="150"/>
    </location>
</feature>
<evidence type="ECO:0000259" key="6">
    <source>
        <dbReference type="Pfam" id="PF08281"/>
    </source>
</evidence>
<dbReference type="GO" id="GO:0003677">
    <property type="term" value="F:DNA binding"/>
    <property type="evidence" value="ECO:0007669"/>
    <property type="project" value="InterPro"/>
</dbReference>
<sequence length="382" mass="41417">MDETVLRGIVPGVITVLVRRGADFAAAEDAVQEALAETVRERPGGEEPVRDAKGWLITVAWRKFLDATRADSARRAREERVEGQPAPGPVPAADDTLQLYFLCAHPSLTPASAVALTLRAVGGLTTRQIAEAYLVPEATMAQRISRAKRTVAGVRLDRPGEVATVLRVLYLVFNEGYSGEVDLVAEAIRLTRQLAARVDHPEVAGLLALMLLHHARRPARTAPDGSLVPLAEQDRSRWDTGAIAEGVRILQAALARDRLGEYQAQAAIAALHADAPRAEETDWPQIVEWYDELARLTDNPVVRHNRAVAVGEADGPRAGLAALAEVDESVPRHTAVAAHLHERDGDLAKAARLYAEAAHQASGLAERDHLTRRAARLNARLR</sequence>
<name>A0A8G1ZUR2_9ACTN</name>
<keyword evidence="3" id="KW-0731">Sigma factor</keyword>
<feature type="domain" description="RNA polymerase sigma-70 region 2" evidence="5">
    <location>
        <begin position="11"/>
        <end position="71"/>
    </location>
</feature>
<dbReference type="InterPro" id="IPR036388">
    <property type="entry name" value="WH-like_DNA-bd_sf"/>
</dbReference>
<dbReference type="SUPFAM" id="SSF88659">
    <property type="entry name" value="Sigma3 and sigma4 domains of RNA polymerase sigma factors"/>
    <property type="match status" value="1"/>
</dbReference>
<dbReference type="Gene3D" id="1.10.1740.10">
    <property type="match status" value="1"/>
</dbReference>
<dbReference type="PANTHER" id="PTHR47756">
    <property type="entry name" value="BLL6612 PROTEIN-RELATED"/>
    <property type="match status" value="1"/>
</dbReference>
<dbReference type="Gene3D" id="1.10.10.10">
    <property type="entry name" value="Winged helix-like DNA-binding domain superfamily/Winged helix DNA-binding domain"/>
    <property type="match status" value="1"/>
</dbReference>
<dbReference type="PANTHER" id="PTHR47756:SF2">
    <property type="entry name" value="BLL6612 PROTEIN"/>
    <property type="match status" value="1"/>
</dbReference>
<dbReference type="InterPro" id="IPR007627">
    <property type="entry name" value="RNA_pol_sigma70_r2"/>
</dbReference>
<dbReference type="RefSeq" id="WP_129805351.1">
    <property type="nucleotide sequence ID" value="NZ_PKLL01000003.1"/>
</dbReference>
<dbReference type="InterPro" id="IPR013249">
    <property type="entry name" value="RNA_pol_sigma70_r4_t2"/>
</dbReference>
<dbReference type="Pfam" id="PF04542">
    <property type="entry name" value="Sigma70_r2"/>
    <property type="match status" value="1"/>
</dbReference>
<dbReference type="InterPro" id="IPR013324">
    <property type="entry name" value="RNA_pol_sigma_r3/r4-like"/>
</dbReference>
<proteinExistence type="inferred from homology"/>
<accession>A0A8G1ZUR2</accession>
<gene>
    <name evidence="8" type="ORF">C0Q92_03810</name>
</gene>
<dbReference type="Pfam" id="PF20239">
    <property type="entry name" value="DUF6596"/>
    <property type="match status" value="1"/>
</dbReference>
<evidence type="ECO:0000259" key="7">
    <source>
        <dbReference type="Pfam" id="PF20239"/>
    </source>
</evidence>
<evidence type="ECO:0000256" key="4">
    <source>
        <dbReference type="ARBA" id="ARBA00023163"/>
    </source>
</evidence>
<dbReference type="GO" id="GO:0006352">
    <property type="term" value="P:DNA-templated transcription initiation"/>
    <property type="evidence" value="ECO:0007669"/>
    <property type="project" value="InterPro"/>
</dbReference>